<dbReference type="Gene3D" id="1.10.439.10">
    <property type="entry name" value="Penicillin Amidohydrolase, domain 1"/>
    <property type="match status" value="1"/>
</dbReference>
<gene>
    <name evidence="2" type="ORF">METZ01_LOCUS415853</name>
</gene>
<comment type="similarity">
    <text evidence="1">Belongs to the peptidase S45 family.</text>
</comment>
<feature type="non-terminal residue" evidence="2">
    <location>
        <position position="131"/>
    </location>
</feature>
<evidence type="ECO:0000256" key="1">
    <source>
        <dbReference type="ARBA" id="ARBA00006586"/>
    </source>
</evidence>
<organism evidence="2">
    <name type="scientific">marine metagenome</name>
    <dbReference type="NCBI Taxonomy" id="408172"/>
    <lineage>
        <taxon>unclassified sequences</taxon>
        <taxon>metagenomes</taxon>
        <taxon>ecological metagenomes</taxon>
    </lineage>
</organism>
<dbReference type="InterPro" id="IPR002692">
    <property type="entry name" value="S45"/>
</dbReference>
<dbReference type="PANTHER" id="PTHR34218:SF4">
    <property type="entry name" value="ACYL-HOMOSERINE LACTONE ACYLASE QUIP"/>
    <property type="match status" value="1"/>
</dbReference>
<dbReference type="GO" id="GO:0017000">
    <property type="term" value="P:antibiotic biosynthetic process"/>
    <property type="evidence" value="ECO:0007669"/>
    <property type="project" value="InterPro"/>
</dbReference>
<proteinExistence type="inferred from homology"/>
<name>A0A382WWJ5_9ZZZZ</name>
<dbReference type="GO" id="GO:0016811">
    <property type="term" value="F:hydrolase activity, acting on carbon-nitrogen (but not peptide) bonds, in linear amides"/>
    <property type="evidence" value="ECO:0007669"/>
    <property type="project" value="InterPro"/>
</dbReference>
<accession>A0A382WWJ5</accession>
<protein>
    <recommendedName>
        <fullName evidence="3">Penicillin acylase family protein</fullName>
    </recommendedName>
</protein>
<evidence type="ECO:0008006" key="3">
    <source>
        <dbReference type="Google" id="ProtNLM"/>
    </source>
</evidence>
<dbReference type="AlphaFoldDB" id="A0A382WWJ5"/>
<dbReference type="InterPro" id="IPR023343">
    <property type="entry name" value="Penicillin_amidase_dom1"/>
</dbReference>
<dbReference type="Pfam" id="PF01804">
    <property type="entry name" value="Penicil_amidase"/>
    <property type="match status" value="1"/>
</dbReference>
<dbReference type="SUPFAM" id="SSF56235">
    <property type="entry name" value="N-terminal nucleophile aminohydrolases (Ntn hydrolases)"/>
    <property type="match status" value="1"/>
</dbReference>
<dbReference type="InterPro" id="IPR029055">
    <property type="entry name" value="Ntn_hydrolases_N"/>
</dbReference>
<evidence type="ECO:0000313" key="2">
    <source>
        <dbReference type="EMBL" id="SVD62999.1"/>
    </source>
</evidence>
<sequence>MKKILLTLTIFGLLTVVVASATDFWLRTSLPVTDGQITLDGLTAPVTVTRDVYGIPHIKGESQTDVYLGLGFVHAQDRMWQMETARRAGAGRLSEIFGKPTLNADKYLRGLGFYHAAEASLHHYDIASRAR</sequence>
<dbReference type="PANTHER" id="PTHR34218">
    <property type="entry name" value="PEPTIDASE S45 PENICILLIN AMIDASE"/>
    <property type="match status" value="1"/>
</dbReference>
<dbReference type="EMBL" id="UINC01162960">
    <property type="protein sequence ID" value="SVD62999.1"/>
    <property type="molecule type" value="Genomic_DNA"/>
</dbReference>
<reference evidence="2" key="1">
    <citation type="submission" date="2018-05" db="EMBL/GenBank/DDBJ databases">
        <authorList>
            <person name="Lanie J.A."/>
            <person name="Ng W.-L."/>
            <person name="Kazmierczak K.M."/>
            <person name="Andrzejewski T.M."/>
            <person name="Davidsen T.M."/>
            <person name="Wayne K.J."/>
            <person name="Tettelin H."/>
            <person name="Glass J.I."/>
            <person name="Rusch D."/>
            <person name="Podicherti R."/>
            <person name="Tsui H.-C.T."/>
            <person name="Winkler M.E."/>
        </authorList>
    </citation>
    <scope>NUCLEOTIDE SEQUENCE</scope>
</reference>